<evidence type="ECO:0000313" key="7">
    <source>
        <dbReference type="Proteomes" id="UP000250572"/>
    </source>
</evidence>
<dbReference type="AlphaFoldDB" id="A0A315VAL2"/>
<evidence type="ECO:0000256" key="2">
    <source>
        <dbReference type="ARBA" id="ARBA00022692"/>
    </source>
</evidence>
<dbReference type="GO" id="GO:0016020">
    <property type="term" value="C:membrane"/>
    <property type="evidence" value="ECO:0007669"/>
    <property type="project" value="UniProtKB-SubCell"/>
</dbReference>
<evidence type="ECO:0000256" key="4">
    <source>
        <dbReference type="ARBA" id="ARBA00023136"/>
    </source>
</evidence>
<name>A0A315VAL2_GAMAF</name>
<dbReference type="InterPro" id="IPR003689">
    <property type="entry name" value="ZIP"/>
</dbReference>
<dbReference type="EMBL" id="NHOQ01002244">
    <property type="protein sequence ID" value="PWA19109.1"/>
    <property type="molecule type" value="Genomic_DNA"/>
</dbReference>
<protein>
    <submittedName>
        <fullName evidence="6">Uncharacterized protein</fullName>
    </submittedName>
</protein>
<dbReference type="STRING" id="33528.ENSGAFP00000030486"/>
<sequence length="130" mass="13391">MLTAAFVLTDSGSGSGPGQAAADSEAAMTVLMRPGGGPAALRDPADLPALEIKLVSLVVLLSVTLLFGFVPLCVVRAGGRCGADPERRRRLLALISCFSGGVFMATCLLDLLPDFLQSIGEAFRDAGIKV</sequence>
<keyword evidence="7" id="KW-1185">Reference proteome</keyword>
<comment type="subcellular location">
    <subcellularLocation>
        <location evidence="1">Membrane</location>
        <topology evidence="1">Multi-pass membrane protein</topology>
    </subcellularLocation>
</comment>
<accession>A0A315VAL2</accession>
<dbReference type="Proteomes" id="UP000250572">
    <property type="component" value="Unassembled WGS sequence"/>
</dbReference>
<keyword evidence="3 5" id="KW-1133">Transmembrane helix</keyword>
<comment type="caution">
    <text evidence="6">The sequence shown here is derived from an EMBL/GenBank/DDBJ whole genome shotgun (WGS) entry which is preliminary data.</text>
</comment>
<dbReference type="Pfam" id="PF02535">
    <property type="entry name" value="Zip"/>
    <property type="match status" value="1"/>
</dbReference>
<evidence type="ECO:0000313" key="6">
    <source>
        <dbReference type="EMBL" id="PWA19109.1"/>
    </source>
</evidence>
<reference evidence="6 7" key="1">
    <citation type="journal article" date="2018" name="G3 (Bethesda)">
        <title>A High-Quality Reference Genome for the Invasive Mosquitofish Gambusia affinis Using a Chicago Library.</title>
        <authorList>
            <person name="Hoffberg S.L."/>
            <person name="Troendle N.J."/>
            <person name="Glenn T.C."/>
            <person name="Mahmud O."/>
            <person name="Louha S."/>
            <person name="Chalopin D."/>
            <person name="Bennetzen J.L."/>
            <person name="Mauricio R."/>
        </authorList>
    </citation>
    <scope>NUCLEOTIDE SEQUENCE [LARGE SCALE GENOMIC DNA]</scope>
    <source>
        <strain evidence="6">NE01/NJP1002.9</strain>
        <tissue evidence="6">Muscle</tissue>
    </source>
</reference>
<dbReference type="GO" id="GO:0046873">
    <property type="term" value="F:metal ion transmembrane transporter activity"/>
    <property type="evidence" value="ECO:0007669"/>
    <property type="project" value="InterPro"/>
</dbReference>
<organism evidence="6 7">
    <name type="scientific">Gambusia affinis</name>
    <name type="common">Western mosquitofish</name>
    <name type="synonym">Heterandria affinis</name>
    <dbReference type="NCBI Taxonomy" id="33528"/>
    <lineage>
        <taxon>Eukaryota</taxon>
        <taxon>Metazoa</taxon>
        <taxon>Chordata</taxon>
        <taxon>Craniata</taxon>
        <taxon>Vertebrata</taxon>
        <taxon>Euteleostomi</taxon>
        <taxon>Actinopterygii</taxon>
        <taxon>Neopterygii</taxon>
        <taxon>Teleostei</taxon>
        <taxon>Neoteleostei</taxon>
        <taxon>Acanthomorphata</taxon>
        <taxon>Ovalentaria</taxon>
        <taxon>Atherinomorphae</taxon>
        <taxon>Cyprinodontiformes</taxon>
        <taxon>Poeciliidae</taxon>
        <taxon>Poeciliinae</taxon>
        <taxon>Gambusia</taxon>
    </lineage>
</organism>
<feature type="transmembrane region" description="Helical" evidence="5">
    <location>
        <begin position="91"/>
        <end position="112"/>
    </location>
</feature>
<keyword evidence="4 5" id="KW-0472">Membrane</keyword>
<gene>
    <name evidence="6" type="ORF">CCH79_00020734</name>
</gene>
<feature type="non-terminal residue" evidence="6">
    <location>
        <position position="130"/>
    </location>
</feature>
<evidence type="ECO:0000256" key="1">
    <source>
        <dbReference type="ARBA" id="ARBA00004141"/>
    </source>
</evidence>
<keyword evidence="2 5" id="KW-0812">Transmembrane</keyword>
<evidence type="ECO:0000256" key="5">
    <source>
        <dbReference type="SAM" id="Phobius"/>
    </source>
</evidence>
<feature type="transmembrane region" description="Helical" evidence="5">
    <location>
        <begin position="54"/>
        <end position="79"/>
    </location>
</feature>
<evidence type="ECO:0000256" key="3">
    <source>
        <dbReference type="ARBA" id="ARBA00022989"/>
    </source>
</evidence>
<proteinExistence type="predicted"/>